<protein>
    <recommendedName>
        <fullName evidence="4">Sulfotransferase domain-containing protein</fullName>
    </recommendedName>
</protein>
<dbReference type="EMBL" id="UINC01018014">
    <property type="protein sequence ID" value="SVA75267.1"/>
    <property type="molecule type" value="Genomic_DNA"/>
</dbReference>
<dbReference type="InterPro" id="IPR027417">
    <property type="entry name" value="P-loop_NTPase"/>
</dbReference>
<dbReference type="Pfam" id="PF13469">
    <property type="entry name" value="Sulfotransfer_3"/>
    <property type="match status" value="1"/>
</dbReference>
<dbReference type="InterPro" id="IPR019734">
    <property type="entry name" value="TPR_rpt"/>
</dbReference>
<sequence length="658" mass="75635">VRKKLTEENNQRYQTIADQIKQGNTDDAIISLKEILSSNPDDLVALSMSGSAYMRAGDEAEAFNCFEAAVKADPDSFSAHGDLAFAAMKCGQSDRAIIHFEKALEIKPDYYPAWNFIEALYFQKRDYAAAVNAVEKSESLDPMDEEYKEMQNALKNGYLENAEKMARSMIARHPGHPRGSFMLAHLASRAGAHEECTKILRYALQHHPANAMLRKTLIQNLERLGEFILAVDEAEGLVKLDSDYRNWVLLSKVYGHIGSYEKQLSAAEEAAKKIENNTKELGKVDLLRGHALKILGRRSESEQAYHDCIIRTPGNGAGWWGLADFKDYTFNQNDKLSMQKIIENKSHNPSQRCQAAFALAKAFESDNEFNESFSWYKKANNLRPNLNFNQKDHKKFCERIIDGFDSDTLKNQAEKQDNMPTPIFIIGMPRSGSTLIEQILSSHSQIEGTMELMTLPNLERKIIISGGQNFDKKYPESFRYFNEEQLADFGREYLNQTSVYRSDKPYFIDKLPPNFERVGLIHKILPNAIIIDARRHPMACGFSIYKQHFAGGHEYSYNLENIGYYYNSYLGVMDHFNDALNDRIFLMQYEENVRDTETMTRQLLDYIELDFEQACLEFYKNKRAVRTASSEQVRQPIYTKSISAWKKYERNLEPLKRT</sequence>
<gene>
    <name evidence="3" type="ORF">METZ01_LOCUS128121</name>
</gene>
<dbReference type="AlphaFoldDB" id="A0A381YFR8"/>
<dbReference type="Pfam" id="PF13432">
    <property type="entry name" value="TPR_16"/>
    <property type="match status" value="1"/>
</dbReference>
<accession>A0A381YFR8</accession>
<dbReference type="GO" id="GO:0005794">
    <property type="term" value="C:Golgi apparatus"/>
    <property type="evidence" value="ECO:0007669"/>
    <property type="project" value="TreeGrafter"/>
</dbReference>
<evidence type="ECO:0008006" key="4">
    <source>
        <dbReference type="Google" id="ProtNLM"/>
    </source>
</evidence>
<organism evidence="3">
    <name type="scientific">marine metagenome</name>
    <dbReference type="NCBI Taxonomy" id="408172"/>
    <lineage>
        <taxon>unclassified sequences</taxon>
        <taxon>metagenomes</taxon>
        <taxon>ecological metagenomes</taxon>
    </lineage>
</organism>
<dbReference type="GO" id="GO:0008476">
    <property type="term" value="F:protein-tyrosine sulfotransferase activity"/>
    <property type="evidence" value="ECO:0007669"/>
    <property type="project" value="InterPro"/>
</dbReference>
<dbReference type="Gene3D" id="3.40.50.300">
    <property type="entry name" value="P-loop containing nucleotide triphosphate hydrolases"/>
    <property type="match status" value="1"/>
</dbReference>
<dbReference type="PROSITE" id="PS50005">
    <property type="entry name" value="TPR"/>
    <property type="match status" value="3"/>
</dbReference>
<dbReference type="SMART" id="SM00028">
    <property type="entry name" value="TPR"/>
    <property type="match status" value="6"/>
</dbReference>
<dbReference type="SUPFAM" id="SSF48452">
    <property type="entry name" value="TPR-like"/>
    <property type="match status" value="2"/>
</dbReference>
<dbReference type="InterPro" id="IPR026634">
    <property type="entry name" value="TPST-like"/>
</dbReference>
<evidence type="ECO:0000313" key="3">
    <source>
        <dbReference type="EMBL" id="SVA75267.1"/>
    </source>
</evidence>
<evidence type="ECO:0000256" key="1">
    <source>
        <dbReference type="ARBA" id="ARBA00022679"/>
    </source>
</evidence>
<evidence type="ECO:0000256" key="2">
    <source>
        <dbReference type="SAM" id="Coils"/>
    </source>
</evidence>
<dbReference type="SUPFAM" id="SSF52540">
    <property type="entry name" value="P-loop containing nucleoside triphosphate hydrolases"/>
    <property type="match status" value="1"/>
</dbReference>
<dbReference type="PANTHER" id="PTHR12788:SF10">
    <property type="entry name" value="PROTEIN-TYROSINE SULFOTRANSFERASE"/>
    <property type="match status" value="1"/>
</dbReference>
<feature type="non-terminal residue" evidence="3">
    <location>
        <position position="1"/>
    </location>
</feature>
<keyword evidence="2" id="KW-0175">Coiled coil</keyword>
<dbReference type="InterPro" id="IPR011990">
    <property type="entry name" value="TPR-like_helical_dom_sf"/>
</dbReference>
<feature type="coiled-coil region" evidence="2">
    <location>
        <begin position="257"/>
        <end position="284"/>
    </location>
</feature>
<name>A0A381YFR8_9ZZZZ</name>
<feature type="non-terminal residue" evidence="3">
    <location>
        <position position="658"/>
    </location>
</feature>
<dbReference type="PANTHER" id="PTHR12788">
    <property type="entry name" value="PROTEIN-TYROSINE SULFOTRANSFERASE 2"/>
    <property type="match status" value="1"/>
</dbReference>
<reference evidence="3" key="1">
    <citation type="submission" date="2018-05" db="EMBL/GenBank/DDBJ databases">
        <authorList>
            <person name="Lanie J.A."/>
            <person name="Ng W.-L."/>
            <person name="Kazmierczak K.M."/>
            <person name="Andrzejewski T.M."/>
            <person name="Davidsen T.M."/>
            <person name="Wayne K.J."/>
            <person name="Tettelin H."/>
            <person name="Glass J.I."/>
            <person name="Rusch D."/>
            <person name="Podicherti R."/>
            <person name="Tsui H.-C.T."/>
            <person name="Winkler M.E."/>
        </authorList>
    </citation>
    <scope>NUCLEOTIDE SEQUENCE</scope>
</reference>
<proteinExistence type="predicted"/>
<keyword evidence="1" id="KW-0808">Transferase</keyword>
<dbReference type="Gene3D" id="1.25.40.10">
    <property type="entry name" value="Tetratricopeptide repeat domain"/>
    <property type="match status" value="2"/>
</dbReference>